<evidence type="ECO:0000259" key="10">
    <source>
        <dbReference type="Pfam" id="PF02782"/>
    </source>
</evidence>
<dbReference type="SUPFAM" id="SSF53067">
    <property type="entry name" value="Actin-like ATPase domain"/>
    <property type="match status" value="2"/>
</dbReference>
<evidence type="ECO:0000259" key="9">
    <source>
        <dbReference type="Pfam" id="PF00370"/>
    </source>
</evidence>
<dbReference type="InterPro" id="IPR043129">
    <property type="entry name" value="ATPase_NBD"/>
</dbReference>
<dbReference type="Pfam" id="PF02782">
    <property type="entry name" value="FGGY_C"/>
    <property type="match status" value="1"/>
</dbReference>
<evidence type="ECO:0000256" key="8">
    <source>
        <dbReference type="SAM" id="MobiDB-lite"/>
    </source>
</evidence>
<dbReference type="PANTHER" id="PTHR43095:SF5">
    <property type="entry name" value="XYLULOSE KINASE"/>
    <property type="match status" value="1"/>
</dbReference>
<dbReference type="InterPro" id="IPR050406">
    <property type="entry name" value="FGGY_Carb_Kinase"/>
</dbReference>
<dbReference type="InterPro" id="IPR018484">
    <property type="entry name" value="FGGY_N"/>
</dbReference>
<evidence type="ECO:0000313" key="11">
    <source>
        <dbReference type="EMBL" id="MFC6085329.1"/>
    </source>
</evidence>
<dbReference type="InterPro" id="IPR018485">
    <property type="entry name" value="FGGY_C"/>
</dbReference>
<name>A0ABW1NPQ5_9ACTN</name>
<evidence type="ECO:0000256" key="3">
    <source>
        <dbReference type="ARBA" id="ARBA00022679"/>
    </source>
</evidence>
<keyword evidence="2" id="KW-0119">Carbohydrate metabolism</keyword>
<evidence type="ECO:0000256" key="6">
    <source>
        <dbReference type="ARBA" id="ARBA00022840"/>
    </source>
</evidence>
<evidence type="ECO:0000256" key="1">
    <source>
        <dbReference type="ARBA" id="ARBA00009156"/>
    </source>
</evidence>
<organism evidence="11 12">
    <name type="scientific">Sphaerisporangium aureirubrum</name>
    <dbReference type="NCBI Taxonomy" id="1544736"/>
    <lineage>
        <taxon>Bacteria</taxon>
        <taxon>Bacillati</taxon>
        <taxon>Actinomycetota</taxon>
        <taxon>Actinomycetes</taxon>
        <taxon>Streptosporangiales</taxon>
        <taxon>Streptosporangiaceae</taxon>
        <taxon>Sphaerisporangium</taxon>
    </lineage>
</organism>
<dbReference type="Pfam" id="PF00370">
    <property type="entry name" value="FGGY_N"/>
    <property type="match status" value="1"/>
</dbReference>
<keyword evidence="6" id="KW-0067">ATP-binding</keyword>
<keyword evidence="3 11" id="KW-0808">Transferase</keyword>
<keyword evidence="12" id="KW-1185">Reference proteome</keyword>
<dbReference type="InterPro" id="IPR013449">
    <property type="entry name" value="Rhamnulokinase"/>
</dbReference>
<proteinExistence type="inferred from homology"/>
<evidence type="ECO:0000256" key="4">
    <source>
        <dbReference type="ARBA" id="ARBA00022741"/>
    </source>
</evidence>
<dbReference type="PANTHER" id="PTHR43095">
    <property type="entry name" value="SUGAR KINASE"/>
    <property type="match status" value="1"/>
</dbReference>
<feature type="region of interest" description="Disordered" evidence="8">
    <location>
        <begin position="451"/>
        <end position="472"/>
    </location>
</feature>
<sequence length="472" mass="49642">MTVVAAVDLGASSGRVMRGRIGAEGVELTEVHRFANRPVRAGGTLHWDILSLYQGVLDGLRAAGAVDSVGIDSWAIDYGLLDSSGRLLGNPVHYRDERTAGVMERVNAEVGADLLYGTGGTQFLPFNTVYQLLTEGERLEHASTLLMIPDLLTHWLTGSVGAEVTNASTTGLYDVRSGTWAGGLLDRLGIPARLFPPLRAPGTSAGVLRPGVTEGLGGVPVTAVASHDTASAVAAVPAATDRFAYISSGTWSLVGVELPGPVLTEASRVAGFTNEGGLDGTVRYLRNVMGLWILQECLRAWGEDDLPALLRAARAARPFAAVLDPDDPSFLPPGDMPARIAAYCRRTGQEPPAGRPAVVRCVLEGLALAYRRALRDAVRLSAREVTVVHVVGGGARNTLLCQMTADATGIPVQAGPVEAAALGNALVQARTLGTITDIRALVRQSHEVTTYEPSGDLSPWDEAESHLGAVRT</sequence>
<evidence type="ECO:0000256" key="2">
    <source>
        <dbReference type="ARBA" id="ARBA00022629"/>
    </source>
</evidence>
<dbReference type="EC" id="2.7.1.-" evidence="11"/>
<keyword evidence="2" id="KW-0859">Xylose metabolism</keyword>
<keyword evidence="7" id="KW-0684">Rhamnose metabolism</keyword>
<comment type="caution">
    <text evidence="11">The sequence shown here is derived from an EMBL/GenBank/DDBJ whole genome shotgun (WGS) entry which is preliminary data.</text>
</comment>
<evidence type="ECO:0000256" key="5">
    <source>
        <dbReference type="ARBA" id="ARBA00022777"/>
    </source>
</evidence>
<dbReference type="EMBL" id="JBHSRF010000060">
    <property type="protein sequence ID" value="MFC6085329.1"/>
    <property type="molecule type" value="Genomic_DNA"/>
</dbReference>
<dbReference type="CDD" id="cd07771">
    <property type="entry name" value="ASKHA_NBD_FGGY_RhaB-like"/>
    <property type="match status" value="1"/>
</dbReference>
<comment type="similarity">
    <text evidence="1">Belongs to the FGGY kinase family.</text>
</comment>
<evidence type="ECO:0000313" key="12">
    <source>
        <dbReference type="Proteomes" id="UP001596137"/>
    </source>
</evidence>
<protein>
    <submittedName>
        <fullName evidence="11">Rhamnulokinase family protein</fullName>
        <ecNumber evidence="11">2.7.1.-</ecNumber>
    </submittedName>
</protein>
<gene>
    <name evidence="11" type="ORF">ACFP1K_29475</name>
</gene>
<dbReference type="GO" id="GO:0016740">
    <property type="term" value="F:transferase activity"/>
    <property type="evidence" value="ECO:0007669"/>
    <property type="project" value="UniProtKB-KW"/>
</dbReference>
<dbReference type="Gene3D" id="3.30.420.40">
    <property type="match status" value="2"/>
</dbReference>
<keyword evidence="4" id="KW-0547">Nucleotide-binding</keyword>
<reference evidence="12" key="1">
    <citation type="journal article" date="2019" name="Int. J. Syst. Evol. Microbiol.">
        <title>The Global Catalogue of Microorganisms (GCM) 10K type strain sequencing project: providing services to taxonomists for standard genome sequencing and annotation.</title>
        <authorList>
            <consortium name="The Broad Institute Genomics Platform"/>
            <consortium name="The Broad Institute Genome Sequencing Center for Infectious Disease"/>
            <person name="Wu L."/>
            <person name="Ma J."/>
        </authorList>
    </citation>
    <scope>NUCLEOTIDE SEQUENCE [LARGE SCALE GENOMIC DNA]</scope>
    <source>
        <strain evidence="12">JCM 30346</strain>
    </source>
</reference>
<dbReference type="Proteomes" id="UP001596137">
    <property type="component" value="Unassembled WGS sequence"/>
</dbReference>
<accession>A0ABW1NPQ5</accession>
<dbReference type="RefSeq" id="WP_380759349.1">
    <property type="nucleotide sequence ID" value="NZ_JBHSRF010000060.1"/>
</dbReference>
<keyword evidence="5" id="KW-0418">Kinase</keyword>
<feature type="domain" description="Carbohydrate kinase FGGY C-terminal" evidence="10">
    <location>
        <begin position="244"/>
        <end position="431"/>
    </location>
</feature>
<evidence type="ECO:0000256" key="7">
    <source>
        <dbReference type="ARBA" id="ARBA00023308"/>
    </source>
</evidence>
<feature type="domain" description="Carbohydrate kinase FGGY N-terminal" evidence="9">
    <location>
        <begin position="66"/>
        <end position="233"/>
    </location>
</feature>